<name>A0A919N094_9ACTN</name>
<dbReference type="PANTHER" id="PTHR37489">
    <property type="entry name" value="DUF3500 DOMAIN-CONTAINING PROTEIN"/>
    <property type="match status" value="1"/>
</dbReference>
<gene>
    <name evidence="2" type="ORF">Ari01nite_68000</name>
</gene>
<dbReference type="AlphaFoldDB" id="A0A919N094"/>
<feature type="chain" id="PRO_5038832589" description="DUF3500 domain-containing protein" evidence="1">
    <location>
        <begin position="25"/>
        <end position="358"/>
    </location>
</feature>
<feature type="signal peptide" evidence="1">
    <location>
        <begin position="1"/>
        <end position="24"/>
    </location>
</feature>
<dbReference type="PANTHER" id="PTHR37489:SF1">
    <property type="entry name" value="DUF3500 DOMAIN-CONTAINING PROTEIN"/>
    <property type="match status" value="1"/>
</dbReference>
<evidence type="ECO:0000313" key="2">
    <source>
        <dbReference type="EMBL" id="GIE99335.1"/>
    </source>
</evidence>
<comment type="caution">
    <text evidence="2">The sequence shown here is derived from an EMBL/GenBank/DDBJ whole genome shotgun (WGS) entry which is preliminary data.</text>
</comment>
<dbReference type="Pfam" id="PF12006">
    <property type="entry name" value="DUF3500"/>
    <property type="match status" value="1"/>
</dbReference>
<dbReference type="PROSITE" id="PS51257">
    <property type="entry name" value="PROKAR_LIPOPROTEIN"/>
    <property type="match status" value="1"/>
</dbReference>
<evidence type="ECO:0000313" key="3">
    <source>
        <dbReference type="Proteomes" id="UP000636960"/>
    </source>
</evidence>
<evidence type="ECO:0008006" key="4">
    <source>
        <dbReference type="Google" id="ProtNLM"/>
    </source>
</evidence>
<sequence length="358" mass="37278">MPVRTPPRIAAAVLLLLAAGCGPGGEDTGATTTAASAAVPPAASVDASGSPSALLSATNYFLASLDAAQKQTVLAERTPANLAQWSNLPDQLFPRAGLRMDALSEDQKGGVRKILRSGLSTEGFNQVAGITTADGVLAASAQMNLDFGADHYWVRILGTPAATGIWTVQYGGHHLAVNMTVRGDRMTIAPTFWGAQPASYTAGGSTSEPLGGETRKAFALIGGLDAPQQRAAVLDTAVSEIVLGAGQDGKRIANEGVRAATFTDAQRTLLTDLLTEWIGAVNPVAARAKLATAARELDQTYFAWYGDTTIGHPVYYRITSPSYVIEFAHQQGQGANAGGVTHIHGIYRELGNDYGASL</sequence>
<dbReference type="InterPro" id="IPR021889">
    <property type="entry name" value="DUF3500"/>
</dbReference>
<proteinExistence type="predicted"/>
<dbReference type="Proteomes" id="UP000636960">
    <property type="component" value="Unassembled WGS sequence"/>
</dbReference>
<keyword evidence="3" id="KW-1185">Reference proteome</keyword>
<keyword evidence="1" id="KW-0732">Signal</keyword>
<dbReference type="RefSeq" id="WP_203786323.1">
    <property type="nucleotide sequence ID" value="NZ_BOMV01000071.1"/>
</dbReference>
<organism evidence="2 3">
    <name type="scientific">Paractinoplanes rishiriensis</name>
    <dbReference type="NCBI Taxonomy" id="1050105"/>
    <lineage>
        <taxon>Bacteria</taxon>
        <taxon>Bacillati</taxon>
        <taxon>Actinomycetota</taxon>
        <taxon>Actinomycetes</taxon>
        <taxon>Micromonosporales</taxon>
        <taxon>Micromonosporaceae</taxon>
        <taxon>Paractinoplanes</taxon>
    </lineage>
</organism>
<dbReference type="EMBL" id="BOMV01000071">
    <property type="protein sequence ID" value="GIE99335.1"/>
    <property type="molecule type" value="Genomic_DNA"/>
</dbReference>
<protein>
    <recommendedName>
        <fullName evidence="4">DUF3500 domain-containing protein</fullName>
    </recommendedName>
</protein>
<reference evidence="2" key="1">
    <citation type="submission" date="2021-01" db="EMBL/GenBank/DDBJ databases">
        <title>Whole genome shotgun sequence of Actinoplanes rishiriensis NBRC 108556.</title>
        <authorList>
            <person name="Komaki H."/>
            <person name="Tamura T."/>
        </authorList>
    </citation>
    <scope>NUCLEOTIDE SEQUENCE</scope>
    <source>
        <strain evidence="2">NBRC 108556</strain>
    </source>
</reference>
<evidence type="ECO:0000256" key="1">
    <source>
        <dbReference type="SAM" id="SignalP"/>
    </source>
</evidence>
<accession>A0A919N094</accession>